<dbReference type="SUPFAM" id="SSF52540">
    <property type="entry name" value="P-loop containing nucleoside triphosphate hydrolases"/>
    <property type="match status" value="1"/>
</dbReference>
<dbReference type="EMBL" id="JADOTX010000001">
    <property type="protein sequence ID" value="MBG6065008.1"/>
    <property type="molecule type" value="Genomic_DNA"/>
</dbReference>
<feature type="transmembrane region" description="Helical" evidence="1">
    <location>
        <begin position="382"/>
        <end position="404"/>
    </location>
</feature>
<dbReference type="Gene3D" id="3.40.50.300">
    <property type="entry name" value="P-loop containing nucleotide triphosphate hydrolases"/>
    <property type="match status" value="1"/>
</dbReference>
<dbReference type="InterPro" id="IPR027417">
    <property type="entry name" value="P-loop_NTPase"/>
</dbReference>
<evidence type="ECO:0000256" key="1">
    <source>
        <dbReference type="SAM" id="Phobius"/>
    </source>
</evidence>
<feature type="transmembrane region" description="Helical" evidence="1">
    <location>
        <begin position="511"/>
        <end position="527"/>
    </location>
</feature>
<name>A0ABS0JD77_9ACTN</name>
<accession>A0ABS0JD77</accession>
<evidence type="ECO:0000313" key="2">
    <source>
        <dbReference type="EMBL" id="MBG6065008.1"/>
    </source>
</evidence>
<feature type="transmembrane region" description="Helical" evidence="1">
    <location>
        <begin position="349"/>
        <end position="370"/>
    </location>
</feature>
<evidence type="ECO:0000313" key="3">
    <source>
        <dbReference type="Proteomes" id="UP000614915"/>
    </source>
</evidence>
<sequence>MSEARAVAEPGRQRLEFAKQVKYRLMDQGLDVIYEKSPRMELNLSVSSDTSPSSSSIVDIFANARVLLIYGEAGAGKTVALLELARDLLARFESDPRQPIPVVLHLASWPEKQPPFRTWLASEVSRSYLVPLVVAKAWIDEDVILPLLDGIDSAPGHCRSRLIRSINEYVIAGPKRLALTGRTEEINECEVRLAVIEEVEILPPDERQVRNYLKSLKMKRQDIAQLVPIWKNEALLTTPLMLSIASQVGLTAIKGAFSLDGKAACARAAIFDEYLDRMLPQVRFTHANQEGSEGIGRTGPNDERHHNATFAQLSTIARWMKDSAQVEFHIDRIQPSILSAPRLWSAVMAAYWFMVGFTPIALSIAIVTITAPAKATADDRGFITSMSLLGAGLVGLLMVLAGLLSRHDRVVRSSYQSILNGAPRRGLHWTILLTESTTWSWRTARQRAPLFGFILLAQTPMYFLLDLHGPEGAVWAASLLVLFSVGVGRTPGLLQRRPRFNEGVTRTIKRIFPYSALVFLYGFWVFFKFGGLWAGAAFGTTMFVMAAMLGGYPVVQHYLLRMLLALRGDIQFQIRESLESCVERNILRRCAGGYRFIHPLFQEHFASRQLGERD</sequence>
<organism evidence="2 3">
    <name type="scientific">Micromonospora ureilytica</name>
    <dbReference type="NCBI Taxonomy" id="709868"/>
    <lineage>
        <taxon>Bacteria</taxon>
        <taxon>Bacillati</taxon>
        <taxon>Actinomycetota</taxon>
        <taxon>Actinomycetes</taxon>
        <taxon>Micromonosporales</taxon>
        <taxon>Micromonosporaceae</taxon>
        <taxon>Micromonospora</taxon>
    </lineage>
</organism>
<comment type="caution">
    <text evidence="2">The sequence shown here is derived from an EMBL/GenBank/DDBJ whole genome shotgun (WGS) entry which is preliminary data.</text>
</comment>
<keyword evidence="3" id="KW-1185">Reference proteome</keyword>
<feature type="transmembrane region" description="Helical" evidence="1">
    <location>
        <begin position="448"/>
        <end position="467"/>
    </location>
</feature>
<proteinExistence type="predicted"/>
<feature type="transmembrane region" description="Helical" evidence="1">
    <location>
        <begin position="473"/>
        <end position="490"/>
    </location>
</feature>
<feature type="transmembrane region" description="Helical" evidence="1">
    <location>
        <begin position="533"/>
        <end position="555"/>
    </location>
</feature>
<dbReference type="Proteomes" id="UP000614915">
    <property type="component" value="Unassembled WGS sequence"/>
</dbReference>
<reference evidence="2 3" key="1">
    <citation type="submission" date="2020-11" db="EMBL/GenBank/DDBJ databases">
        <title>Sequencing the genomes of 1000 actinobacteria strains.</title>
        <authorList>
            <person name="Klenk H.-P."/>
        </authorList>
    </citation>
    <scope>NUCLEOTIDE SEQUENCE [LARGE SCALE GENOMIC DNA]</scope>
    <source>
        <strain evidence="2 3">DSM 101692</strain>
    </source>
</reference>
<keyword evidence="1" id="KW-1133">Transmembrane helix</keyword>
<gene>
    <name evidence="2" type="ORF">IW248_001295</name>
</gene>
<keyword evidence="1" id="KW-0812">Transmembrane</keyword>
<keyword evidence="1" id="KW-0472">Membrane</keyword>
<protein>
    <submittedName>
        <fullName evidence="2">DNA polymerase III delta prime subunit</fullName>
    </submittedName>
</protein>
<dbReference type="RefSeq" id="WP_196926109.1">
    <property type="nucleotide sequence ID" value="NZ_JADOTX010000001.1"/>
</dbReference>